<evidence type="ECO:0000313" key="1">
    <source>
        <dbReference type="EMBL" id="MFC4859147.1"/>
    </source>
</evidence>
<dbReference type="InterPro" id="IPR008323">
    <property type="entry name" value="UCP033563"/>
</dbReference>
<dbReference type="Proteomes" id="UP001595859">
    <property type="component" value="Unassembled WGS sequence"/>
</dbReference>
<reference evidence="2" key="1">
    <citation type="journal article" date="2019" name="Int. J. Syst. Evol. Microbiol.">
        <title>The Global Catalogue of Microorganisms (GCM) 10K type strain sequencing project: providing services to taxonomists for standard genome sequencing and annotation.</title>
        <authorList>
            <consortium name="The Broad Institute Genomics Platform"/>
            <consortium name="The Broad Institute Genome Sequencing Center for Infectious Disease"/>
            <person name="Wu L."/>
            <person name="Ma J."/>
        </authorList>
    </citation>
    <scope>NUCLEOTIDE SEQUENCE [LARGE SCALE GENOMIC DNA]</scope>
    <source>
        <strain evidence="2">ZS-22-S1</strain>
    </source>
</reference>
<dbReference type="Pfam" id="PF06245">
    <property type="entry name" value="DUF1015"/>
    <property type="match status" value="1"/>
</dbReference>
<dbReference type="RefSeq" id="WP_378062052.1">
    <property type="nucleotide sequence ID" value="NZ_JBHSIS010000027.1"/>
</dbReference>
<evidence type="ECO:0000313" key="2">
    <source>
        <dbReference type="Proteomes" id="UP001595859"/>
    </source>
</evidence>
<keyword evidence="2" id="KW-1185">Reference proteome</keyword>
<dbReference type="EMBL" id="JBHSIS010000027">
    <property type="protein sequence ID" value="MFC4859147.1"/>
    <property type="molecule type" value="Genomic_DNA"/>
</dbReference>
<gene>
    <name evidence="1" type="ORF">ACFPCV_37095</name>
</gene>
<accession>A0ABV9SBL9</accession>
<protein>
    <submittedName>
        <fullName evidence="1">DUF1015 family protein</fullName>
    </submittedName>
</protein>
<dbReference type="PANTHER" id="PTHR36454:SF1">
    <property type="entry name" value="DUF1015 DOMAIN-CONTAINING PROTEIN"/>
    <property type="match status" value="1"/>
</dbReference>
<dbReference type="PANTHER" id="PTHR36454">
    <property type="entry name" value="LMO2823 PROTEIN"/>
    <property type="match status" value="1"/>
</dbReference>
<comment type="caution">
    <text evidence="1">The sequence shown here is derived from an EMBL/GenBank/DDBJ whole genome shotgun (WGS) entry which is preliminary data.</text>
</comment>
<organism evidence="1 2">
    <name type="scientific">Actinophytocola glycyrrhizae</name>
    <dbReference type="NCBI Taxonomy" id="2044873"/>
    <lineage>
        <taxon>Bacteria</taxon>
        <taxon>Bacillati</taxon>
        <taxon>Actinomycetota</taxon>
        <taxon>Actinomycetes</taxon>
        <taxon>Pseudonocardiales</taxon>
        <taxon>Pseudonocardiaceae</taxon>
    </lineage>
</organism>
<proteinExistence type="predicted"/>
<name>A0ABV9SBL9_9PSEU</name>
<sequence length="378" mass="39941">MTSRWVRPVTRGWVVRDEVPGPDVDEFAEPERVAAALAGPGAAARALLAVQHPHRTPTAVAAGRGLLESLPAARNTLALLLRTAYREVSDVVAPYEVDGPDGTACGVLCMVDPTAVDAGKVRHSEEVYPEIVEERARVLTGLGYATSAAMLVPVSDRDQLTAEVRAHTANQPPAVSTVDSQGRRHRLWLTGDTSLLDVVEAHPLMVADGNHRVAAARTGGLLALVTAGPALRIGAFHRALTNTGLTAADLAAAWRRAGLNVHDVPQARSPADPGTVVVRCRDATLVVDLPPGLDHAVVEDTLLAKALHLNPESEHVHPLPAGRTPPPNADAIVELAPVPLTTVLAEHAAGRRMPRKSTYFTPKPRSGLLLADLTAQKS</sequence>